<accession>A0A4V2UXF1</accession>
<sequence>MPYRAYHDLAAYNEWANGRLYEAAGRLPDESYRRACGAFFGSVHGTLNHLLVADRIWMDRFQGLNVPMPPLDSILFEEPFALRCARAAEDTRIRAFVETLDAEALAAEIVYATSSGRAVRQSLASALDHFFNHQTHHRGQIHCLLTVLAGRAAAPSLDLIQFQREQPAHA</sequence>
<feature type="binding site" evidence="3">
    <location>
        <position position="133"/>
    </location>
    <ligand>
        <name>a divalent metal cation</name>
        <dbReference type="ChEBI" id="CHEBI:60240"/>
    </ligand>
</feature>
<dbReference type="Gene3D" id="1.20.120.450">
    <property type="entry name" value="dinb family like domain"/>
    <property type="match status" value="1"/>
</dbReference>
<evidence type="ECO:0000256" key="1">
    <source>
        <dbReference type="ARBA" id="ARBA00008635"/>
    </source>
</evidence>
<evidence type="ECO:0000256" key="3">
    <source>
        <dbReference type="PIRSR" id="PIRSR607837-1"/>
    </source>
</evidence>
<dbReference type="RefSeq" id="WP_132033062.1">
    <property type="nucleotide sequence ID" value="NZ_SMAI01000010.1"/>
</dbReference>
<keyword evidence="2 3" id="KW-0479">Metal-binding</keyword>
<feature type="binding site" evidence="3">
    <location>
        <position position="49"/>
    </location>
    <ligand>
        <name>a divalent metal cation</name>
        <dbReference type="ChEBI" id="CHEBI:60240"/>
    </ligand>
</feature>
<protein>
    <submittedName>
        <fullName evidence="4">Putative damage-inducible protein DinB</fullName>
    </submittedName>
</protein>
<dbReference type="AlphaFoldDB" id="A0A4V2UXF1"/>
<dbReference type="OrthoDB" id="9807509at2"/>
<evidence type="ECO:0000256" key="2">
    <source>
        <dbReference type="ARBA" id="ARBA00022723"/>
    </source>
</evidence>
<dbReference type="GO" id="GO:0046872">
    <property type="term" value="F:metal ion binding"/>
    <property type="evidence" value="ECO:0007669"/>
    <property type="project" value="UniProtKB-KW"/>
</dbReference>
<reference evidence="4 5" key="1">
    <citation type="submission" date="2019-03" db="EMBL/GenBank/DDBJ databases">
        <title>Genomic Encyclopedia of Type Strains, Phase IV (KMG-IV): sequencing the most valuable type-strain genomes for metagenomic binning, comparative biology and taxonomic classification.</title>
        <authorList>
            <person name="Goeker M."/>
        </authorList>
    </citation>
    <scope>NUCLEOTIDE SEQUENCE [LARGE SCALE GENOMIC DNA]</scope>
    <source>
        <strain evidence="4 5">DSM 9035</strain>
    </source>
</reference>
<gene>
    <name evidence="4" type="ORF">EDC64_110123</name>
</gene>
<comment type="caution">
    <text evidence="4">The sequence shown here is derived from an EMBL/GenBank/DDBJ whole genome shotgun (WGS) entry which is preliminary data.</text>
</comment>
<dbReference type="Pfam" id="PF05163">
    <property type="entry name" value="DinB"/>
    <property type="match status" value="1"/>
</dbReference>
<evidence type="ECO:0000313" key="5">
    <source>
        <dbReference type="Proteomes" id="UP000294664"/>
    </source>
</evidence>
<evidence type="ECO:0000313" key="4">
    <source>
        <dbReference type="EMBL" id="TCT03258.1"/>
    </source>
</evidence>
<comment type="similarity">
    <text evidence="1">Belongs to the DinB family.</text>
</comment>
<dbReference type="PANTHER" id="PTHR37302">
    <property type="entry name" value="SLR1116 PROTEIN"/>
    <property type="match status" value="1"/>
</dbReference>
<dbReference type="InterPro" id="IPR007837">
    <property type="entry name" value="DinB"/>
</dbReference>
<dbReference type="EMBL" id="SMAI01000010">
    <property type="protein sequence ID" value="TCT03258.1"/>
    <property type="molecule type" value="Genomic_DNA"/>
</dbReference>
<proteinExistence type="inferred from homology"/>
<dbReference type="PANTHER" id="PTHR37302:SF1">
    <property type="entry name" value="PROTEIN DINB"/>
    <property type="match status" value="1"/>
</dbReference>
<dbReference type="Proteomes" id="UP000294664">
    <property type="component" value="Unassembled WGS sequence"/>
</dbReference>
<dbReference type="InterPro" id="IPR034660">
    <property type="entry name" value="DinB/YfiT-like"/>
</dbReference>
<dbReference type="SUPFAM" id="SSF109854">
    <property type="entry name" value="DinB/YfiT-like putative metalloenzymes"/>
    <property type="match status" value="1"/>
</dbReference>
<name>A0A4V2UXF1_9HYPH</name>
<keyword evidence="5" id="KW-1185">Reference proteome</keyword>
<organism evidence="4 5">
    <name type="scientific">Aquabacter spiritensis</name>
    <dbReference type="NCBI Taxonomy" id="933073"/>
    <lineage>
        <taxon>Bacteria</taxon>
        <taxon>Pseudomonadati</taxon>
        <taxon>Pseudomonadota</taxon>
        <taxon>Alphaproteobacteria</taxon>
        <taxon>Hyphomicrobiales</taxon>
        <taxon>Xanthobacteraceae</taxon>
        <taxon>Aquabacter</taxon>
    </lineage>
</organism>
<feature type="binding site" evidence="3">
    <location>
        <position position="137"/>
    </location>
    <ligand>
        <name>a divalent metal cation</name>
        <dbReference type="ChEBI" id="CHEBI:60240"/>
    </ligand>
</feature>